<gene>
    <name evidence="1" type="ORF">GCWU000342_00343</name>
</gene>
<name>C4G8P6_9FIRM</name>
<sequence>MCELLCQRYVLIAYLLCFPFNAKLLKLLVPAKSICMVNTFYL</sequence>
<evidence type="ECO:0000313" key="2">
    <source>
        <dbReference type="Proteomes" id="UP000003494"/>
    </source>
</evidence>
<evidence type="ECO:0000313" key="1">
    <source>
        <dbReference type="EMBL" id="EEP28993.1"/>
    </source>
</evidence>
<dbReference type="AlphaFoldDB" id="C4G8P6"/>
<dbReference type="HOGENOM" id="CLU_3257820_0_0_9"/>
<dbReference type="Proteomes" id="UP000003494">
    <property type="component" value="Unassembled WGS sequence"/>
</dbReference>
<organism evidence="1 2">
    <name type="scientific">Shuttleworthella satelles DSM 14600</name>
    <dbReference type="NCBI Taxonomy" id="626523"/>
    <lineage>
        <taxon>Bacteria</taxon>
        <taxon>Bacillati</taxon>
        <taxon>Bacillota</taxon>
        <taxon>Clostridia</taxon>
        <taxon>Lachnospirales</taxon>
        <taxon>Lachnospiraceae</taxon>
        <taxon>Shuttleworthella</taxon>
    </lineage>
</organism>
<dbReference type="STRING" id="626523.GCWU000342_00343"/>
<comment type="caution">
    <text evidence="1">The sequence shown here is derived from an EMBL/GenBank/DDBJ whole genome shotgun (WGS) entry which is preliminary data.</text>
</comment>
<protein>
    <submittedName>
        <fullName evidence="1">Uncharacterized protein</fullName>
    </submittedName>
</protein>
<accession>C4G8P6</accession>
<dbReference type="EMBL" id="ACIP02000001">
    <property type="protein sequence ID" value="EEP28993.1"/>
    <property type="molecule type" value="Genomic_DNA"/>
</dbReference>
<proteinExistence type="predicted"/>
<keyword evidence="2" id="KW-1185">Reference proteome</keyword>
<reference evidence="1" key="1">
    <citation type="submission" date="2009-04" db="EMBL/GenBank/DDBJ databases">
        <authorList>
            <person name="Weinstock G."/>
            <person name="Sodergren E."/>
            <person name="Clifton S."/>
            <person name="Fulton L."/>
            <person name="Fulton B."/>
            <person name="Courtney L."/>
            <person name="Fronick C."/>
            <person name="Harrison M."/>
            <person name="Strong C."/>
            <person name="Farmer C."/>
            <person name="Delahaunty K."/>
            <person name="Markovic C."/>
            <person name="Hall O."/>
            <person name="Minx P."/>
            <person name="Tomlinson C."/>
            <person name="Mitreva M."/>
            <person name="Nelson J."/>
            <person name="Hou S."/>
            <person name="Wollam A."/>
            <person name="Pepin K.H."/>
            <person name="Johnson M."/>
            <person name="Bhonagiri V."/>
            <person name="Nash W.E."/>
            <person name="Warren W."/>
            <person name="Chinwalla A."/>
            <person name="Mardis E.R."/>
            <person name="Wilson R.K."/>
        </authorList>
    </citation>
    <scope>NUCLEOTIDE SEQUENCE [LARGE SCALE GENOMIC DNA]</scope>
    <source>
        <strain evidence="1">DSM 14600</strain>
    </source>
</reference>